<dbReference type="AlphaFoldDB" id="A0A328BTD5"/>
<evidence type="ECO:0008006" key="3">
    <source>
        <dbReference type="Google" id="ProtNLM"/>
    </source>
</evidence>
<name>A0A328BTD5_9BACT</name>
<reference evidence="2" key="1">
    <citation type="submission" date="2018-05" db="EMBL/GenBank/DDBJ databases">
        <authorList>
            <person name="Nie L."/>
        </authorList>
    </citation>
    <scope>NUCLEOTIDE SEQUENCE [LARGE SCALE GENOMIC DNA]</scope>
    <source>
        <strain evidence="2">NL</strain>
    </source>
</reference>
<evidence type="ECO:0000313" key="2">
    <source>
        <dbReference type="Proteomes" id="UP000248553"/>
    </source>
</evidence>
<keyword evidence="2" id="KW-1185">Reference proteome</keyword>
<proteinExistence type="predicted"/>
<evidence type="ECO:0000313" key="1">
    <source>
        <dbReference type="EMBL" id="RAK69859.1"/>
    </source>
</evidence>
<comment type="caution">
    <text evidence="1">The sequence shown here is derived from an EMBL/GenBank/DDBJ whole genome shotgun (WGS) entry which is preliminary data.</text>
</comment>
<dbReference type="EMBL" id="QHKM01000001">
    <property type="protein sequence ID" value="RAK69859.1"/>
    <property type="molecule type" value="Genomic_DNA"/>
</dbReference>
<sequence>MLMLRRVTMGTGLLVLAAACQPEETTTVTKNTPLKAPLPWENVTASATAVLSYDSIGYKVFPDARAAPLNAQELGQVERLLAACINTDNQQRRRLSQSRFARESIDQGLLIDLRNYNRQLIPVLNKQGEKEVWVRCFCKVPPYWRTRFVIVMDGGNCYFSVKLNLTRNRWYELMINGEA</sequence>
<accession>A0A328BTD5</accession>
<dbReference type="PROSITE" id="PS51257">
    <property type="entry name" value="PROKAR_LIPOPROTEIN"/>
    <property type="match status" value="1"/>
</dbReference>
<dbReference type="Proteomes" id="UP000248553">
    <property type="component" value="Unassembled WGS sequence"/>
</dbReference>
<organism evidence="1 2">
    <name type="scientific">Hymenobacter edaphi</name>
    <dbReference type="NCBI Taxonomy" id="2211146"/>
    <lineage>
        <taxon>Bacteria</taxon>
        <taxon>Pseudomonadati</taxon>
        <taxon>Bacteroidota</taxon>
        <taxon>Cytophagia</taxon>
        <taxon>Cytophagales</taxon>
        <taxon>Hymenobacteraceae</taxon>
        <taxon>Hymenobacter</taxon>
    </lineage>
</organism>
<gene>
    <name evidence="1" type="ORF">DLM85_03105</name>
</gene>
<protein>
    <recommendedName>
        <fullName evidence="3">Lipoprotein</fullName>
    </recommendedName>
</protein>